<dbReference type="Proteomes" id="UP001328107">
    <property type="component" value="Unassembled WGS sequence"/>
</dbReference>
<keyword evidence="1" id="KW-1133">Transmembrane helix</keyword>
<reference evidence="3" key="1">
    <citation type="submission" date="2022-10" db="EMBL/GenBank/DDBJ databases">
        <title>Genome assembly of Pristionchus species.</title>
        <authorList>
            <person name="Yoshida K."/>
            <person name="Sommer R.J."/>
        </authorList>
    </citation>
    <scope>NUCLEOTIDE SEQUENCE [LARGE SCALE GENOMIC DNA]</scope>
    <source>
        <strain evidence="3">RS5460</strain>
    </source>
</reference>
<dbReference type="GO" id="GO:0016020">
    <property type="term" value="C:membrane"/>
    <property type="evidence" value="ECO:0007669"/>
    <property type="project" value="UniProtKB-SubCell"/>
</dbReference>
<dbReference type="EMBL" id="BTRK01000004">
    <property type="protein sequence ID" value="GMR49231.1"/>
    <property type="molecule type" value="Genomic_DNA"/>
</dbReference>
<dbReference type="PANTHER" id="PTHR31463:SF1">
    <property type="entry name" value="MACROPHAGE-EXPRESSED GENE 1 PROTEIN"/>
    <property type="match status" value="1"/>
</dbReference>
<dbReference type="PANTHER" id="PTHR31463">
    <property type="entry name" value="MACROPHAGE-EXPRESSED GENE 1 PROTEIN"/>
    <property type="match status" value="1"/>
</dbReference>
<name>A0AAN5I347_9BILA</name>
<organism evidence="2 3">
    <name type="scientific">Pristionchus mayeri</name>
    <dbReference type="NCBI Taxonomy" id="1317129"/>
    <lineage>
        <taxon>Eukaryota</taxon>
        <taxon>Metazoa</taxon>
        <taxon>Ecdysozoa</taxon>
        <taxon>Nematoda</taxon>
        <taxon>Chromadorea</taxon>
        <taxon>Rhabditida</taxon>
        <taxon>Rhabditina</taxon>
        <taxon>Diplogasteromorpha</taxon>
        <taxon>Diplogasteroidea</taxon>
        <taxon>Neodiplogasteridae</taxon>
        <taxon>Pristionchus</taxon>
    </lineage>
</organism>
<evidence type="ECO:0000313" key="3">
    <source>
        <dbReference type="Proteomes" id="UP001328107"/>
    </source>
</evidence>
<keyword evidence="1" id="KW-0472">Membrane</keyword>
<keyword evidence="3" id="KW-1185">Reference proteome</keyword>
<sequence>MSCDECKEGDDYLIFNNDDDGKKCTVKSTTAGLIYAKDKTTNEMTCTNNTGKYEWKTEDGDPVTEFAAKTSKPPASFSTGAIIGIVAGVLIVLAIPIVIIGIVLYRRKQKALAAERLKSKGLEQKMDSIIDNVTVTDDVKTLVI</sequence>
<accession>A0AAN5I347</accession>
<dbReference type="AlphaFoldDB" id="A0AAN5I347"/>
<dbReference type="CDD" id="cd12087">
    <property type="entry name" value="TM_EGFR-like"/>
    <property type="match status" value="1"/>
</dbReference>
<evidence type="ECO:0000256" key="1">
    <source>
        <dbReference type="SAM" id="Phobius"/>
    </source>
</evidence>
<proteinExistence type="predicted"/>
<feature type="transmembrane region" description="Helical" evidence="1">
    <location>
        <begin position="81"/>
        <end position="105"/>
    </location>
</feature>
<keyword evidence="1" id="KW-0812">Transmembrane</keyword>
<gene>
    <name evidence="2" type="ORF">PMAYCL1PPCAC_19426</name>
</gene>
<dbReference type="InterPro" id="IPR039707">
    <property type="entry name" value="MPEG1"/>
</dbReference>
<evidence type="ECO:0000313" key="2">
    <source>
        <dbReference type="EMBL" id="GMR49231.1"/>
    </source>
</evidence>
<dbReference type="GO" id="GO:0045087">
    <property type="term" value="P:innate immune response"/>
    <property type="evidence" value="ECO:0007669"/>
    <property type="project" value="UniProtKB-KW"/>
</dbReference>
<comment type="caution">
    <text evidence="2">The sequence shown here is derived from an EMBL/GenBank/DDBJ whole genome shotgun (WGS) entry which is preliminary data.</text>
</comment>
<protein>
    <submittedName>
        <fullName evidence="2">Uncharacterized protein</fullName>
    </submittedName>
</protein>